<dbReference type="Proteomes" id="UP000095286">
    <property type="component" value="Unplaced"/>
</dbReference>
<name>A0AC35TQW9_9BILA</name>
<evidence type="ECO:0000313" key="2">
    <source>
        <dbReference type="WBParaSite" id="RSKR_0000319300.1"/>
    </source>
</evidence>
<sequence>MDETTENIVPTLTASTKAYPAPLRFKEKEAPAPPVLDSPKKAVLNSFSEISQKYDNFDYTPPAKVKSKEDYIKKSPRRSIHLTSFVETTSGTSRTKGIAKMFEFPVDENKKSAAVKMISGIASVKSMRPGAVSPTLLYGKSKKVDLTNSEVVVPENHSVKSLKSRWEASSSTGTPLHPDNKISVLDQKTTVKRLFEAPLDQMDTDGPKPIWKKDVAAEVALGPPMKATKTDTSLNASGSMSDLFDDSQPSEEEEEETDEDKDAEEAKDTIDFTTPTRTYPKFGATQSSEDRFIDNQFNFIKDQKSAVMSPFSDYRTPCGVFTGSSLMEDINTELNKFTTPKTHNKDRTAEVEETDSPHRKLVHSISFYRQKAKELEKESKDMTIEPTSENMTSSLCSGSVNSESSTIVEAIGDDFSNIEFTKNRIKKSIAIQQDQVAQSTRAIAYCRQTATFKGSREEVDAQRALLIANERRRALSLELEKIHQTGVSSYQTKQPRGTLAISTIAFKLNRDFIETYIKSQQSCHLYYFIALVKFGETVNHTQLVSSDNGLKNGFVEFPYYLQIKNLPINFVATVEIYSLKTMREIKGGKDVKGKMKTMTPFKKLTASAASNTALPGFTSPGEVARVIDPGFQIAGTLKFDISHVNQQSKNLYLESPVYPLERTIAFSMKCFGEEKTNHVLKGFLNLYQTVGELSSWNRYWCVLVETTISFWKYPEDEDTKRPHIIVDLNSCKGKVSPITDLAACFPNTLQMHVVVMDQGKMVTIRLLFAPDTLQDMNNWVAAINDTVQNFTIWCQKKVQSIV</sequence>
<organism evidence="1 2">
    <name type="scientific">Rhabditophanes sp. KR3021</name>
    <dbReference type="NCBI Taxonomy" id="114890"/>
    <lineage>
        <taxon>Eukaryota</taxon>
        <taxon>Metazoa</taxon>
        <taxon>Ecdysozoa</taxon>
        <taxon>Nematoda</taxon>
        <taxon>Chromadorea</taxon>
        <taxon>Rhabditida</taxon>
        <taxon>Tylenchina</taxon>
        <taxon>Panagrolaimomorpha</taxon>
        <taxon>Strongyloidoidea</taxon>
        <taxon>Alloionematidae</taxon>
        <taxon>Rhabditophanes</taxon>
    </lineage>
</organism>
<evidence type="ECO:0000313" key="1">
    <source>
        <dbReference type="Proteomes" id="UP000095286"/>
    </source>
</evidence>
<reference evidence="2" key="1">
    <citation type="submission" date="2016-11" db="UniProtKB">
        <authorList>
            <consortium name="WormBaseParasite"/>
        </authorList>
    </citation>
    <scope>IDENTIFICATION</scope>
    <source>
        <strain evidence="2">KR3021</strain>
    </source>
</reference>
<dbReference type="WBParaSite" id="RSKR_0000319300.1">
    <property type="protein sequence ID" value="RSKR_0000319300.1"/>
    <property type="gene ID" value="RSKR_0000319300"/>
</dbReference>
<accession>A0AC35TQW9</accession>
<proteinExistence type="predicted"/>
<protein>
    <submittedName>
        <fullName evidence="2">PH domain-containing protein</fullName>
    </submittedName>
</protein>